<comment type="caution">
    <text evidence="2">The sequence shown here is derived from an EMBL/GenBank/DDBJ whole genome shotgun (WGS) entry which is preliminary data.</text>
</comment>
<dbReference type="SUPFAM" id="SSF52218">
    <property type="entry name" value="Flavoproteins"/>
    <property type="match status" value="1"/>
</dbReference>
<dbReference type="Gene3D" id="3.40.50.360">
    <property type="match status" value="1"/>
</dbReference>
<reference evidence="2 3" key="1">
    <citation type="submission" date="2024-02" db="EMBL/GenBank/DDBJ databases">
        <title>Deinococcus xinjiangensis NBRC 107630.</title>
        <authorList>
            <person name="Ichikawa N."/>
            <person name="Katano-Makiyama Y."/>
            <person name="Hidaka K."/>
        </authorList>
    </citation>
    <scope>NUCLEOTIDE SEQUENCE [LARGE SCALE GENOMIC DNA]</scope>
    <source>
        <strain evidence="2 3">NBRC 107630</strain>
    </source>
</reference>
<evidence type="ECO:0000313" key="2">
    <source>
        <dbReference type="EMBL" id="GAA5503097.1"/>
    </source>
</evidence>
<dbReference type="RefSeq" id="WP_353543068.1">
    <property type="nucleotide sequence ID" value="NZ_BAABRN010000037.1"/>
</dbReference>
<evidence type="ECO:0000259" key="1">
    <source>
        <dbReference type="Pfam" id="PF03358"/>
    </source>
</evidence>
<dbReference type="Proteomes" id="UP001458946">
    <property type="component" value="Unassembled WGS sequence"/>
</dbReference>
<dbReference type="InterPro" id="IPR005025">
    <property type="entry name" value="FMN_Rdtase-like_dom"/>
</dbReference>
<proteinExistence type="predicted"/>
<sequence>MKVLALCGSLRAESVNLALLQTLTEINPNVKVFDGLRDLPLFNPDNEAQENAAVTAFRLALREADAVAIACPEYAHGIVGAFKNALDWVVGSAEFDQKPTLLLSALSRSAHAPAQLAEVLKTMGAVVVGPYSAGLPSRVAEAKAALTTPEAQGKLRGWLQHLAESHTGCAPCYCIPRRGVVFATRSTRVKSPTC</sequence>
<dbReference type="EMBL" id="BAABRN010000037">
    <property type="protein sequence ID" value="GAA5503097.1"/>
    <property type="molecule type" value="Genomic_DNA"/>
</dbReference>
<dbReference type="PANTHER" id="PTHR30543">
    <property type="entry name" value="CHROMATE REDUCTASE"/>
    <property type="match status" value="1"/>
</dbReference>
<protein>
    <recommendedName>
        <fullName evidence="1">NADPH-dependent FMN reductase-like domain-containing protein</fullName>
    </recommendedName>
</protein>
<dbReference type="InterPro" id="IPR050712">
    <property type="entry name" value="NAD(P)H-dep_reductase"/>
</dbReference>
<accession>A0ABP9VCY5</accession>
<name>A0ABP9VCY5_9DEIO</name>
<feature type="domain" description="NADPH-dependent FMN reductase-like" evidence="1">
    <location>
        <begin position="1"/>
        <end position="133"/>
    </location>
</feature>
<dbReference type="PANTHER" id="PTHR30543:SF21">
    <property type="entry name" value="NAD(P)H-DEPENDENT FMN REDUCTASE LOT6"/>
    <property type="match status" value="1"/>
</dbReference>
<dbReference type="Pfam" id="PF03358">
    <property type="entry name" value="FMN_red"/>
    <property type="match status" value="1"/>
</dbReference>
<dbReference type="InterPro" id="IPR029039">
    <property type="entry name" value="Flavoprotein-like_sf"/>
</dbReference>
<keyword evidence="3" id="KW-1185">Reference proteome</keyword>
<organism evidence="2 3">
    <name type="scientific">Deinococcus xinjiangensis</name>
    <dbReference type="NCBI Taxonomy" id="457454"/>
    <lineage>
        <taxon>Bacteria</taxon>
        <taxon>Thermotogati</taxon>
        <taxon>Deinococcota</taxon>
        <taxon>Deinococci</taxon>
        <taxon>Deinococcales</taxon>
        <taxon>Deinococcaceae</taxon>
        <taxon>Deinococcus</taxon>
    </lineage>
</organism>
<gene>
    <name evidence="2" type="ORF">Dxin01_02846</name>
</gene>
<evidence type="ECO:0000313" key="3">
    <source>
        <dbReference type="Proteomes" id="UP001458946"/>
    </source>
</evidence>